<protein>
    <submittedName>
        <fullName evidence="1">Uncharacterized protein</fullName>
    </submittedName>
</protein>
<reference evidence="1 2" key="1">
    <citation type="submission" date="2023-06" db="EMBL/GenBank/DDBJ databases">
        <authorList>
            <person name="Feng G."/>
            <person name="Li J."/>
            <person name="Zhu H."/>
        </authorList>
    </citation>
    <scope>NUCLEOTIDE SEQUENCE [LARGE SCALE GENOMIC DNA]</scope>
    <source>
        <strain evidence="1 2">RHCJP20</strain>
    </source>
</reference>
<gene>
    <name evidence="1" type="ORF">QUG98_05380</name>
</gene>
<name>A0ABT7TE79_9MICO</name>
<proteinExistence type="predicted"/>
<dbReference type="Proteomes" id="UP001235720">
    <property type="component" value="Unassembled WGS sequence"/>
</dbReference>
<organism evidence="1 2">
    <name type="scientific">Curtobacterium subtropicum</name>
    <dbReference type="NCBI Taxonomy" id="3055138"/>
    <lineage>
        <taxon>Bacteria</taxon>
        <taxon>Bacillati</taxon>
        <taxon>Actinomycetota</taxon>
        <taxon>Actinomycetes</taxon>
        <taxon>Micrococcales</taxon>
        <taxon>Microbacteriaceae</taxon>
        <taxon>Curtobacterium</taxon>
    </lineage>
</organism>
<evidence type="ECO:0000313" key="1">
    <source>
        <dbReference type="EMBL" id="MDM7887883.1"/>
    </source>
</evidence>
<keyword evidence="2" id="KW-1185">Reference proteome</keyword>
<sequence>MDIAIEYGMPDSAHHPSENWVEEWSAFPDDKIRGEYADVFYRGSLADRVHLASVDGGRAVLPLPGQRGSQWVVLDWPYQVARIVHELSCPSESFEDYFRRSGITKWPA</sequence>
<evidence type="ECO:0000313" key="2">
    <source>
        <dbReference type="Proteomes" id="UP001235720"/>
    </source>
</evidence>
<dbReference type="RefSeq" id="WP_289469603.1">
    <property type="nucleotide sequence ID" value="NZ_JAUCMM010000003.1"/>
</dbReference>
<dbReference type="EMBL" id="JAUCMM010000003">
    <property type="protein sequence ID" value="MDM7887883.1"/>
    <property type="molecule type" value="Genomic_DNA"/>
</dbReference>
<comment type="caution">
    <text evidence="1">The sequence shown here is derived from an EMBL/GenBank/DDBJ whole genome shotgun (WGS) entry which is preliminary data.</text>
</comment>
<accession>A0ABT7TE79</accession>